<evidence type="ECO:0000313" key="1">
    <source>
        <dbReference type="EMBL" id="QLG05311.1"/>
    </source>
</evidence>
<dbReference type="AlphaFoldDB" id="A0A7S5YC37"/>
<name>A0A7S5YC37_PSEAI</name>
<organism evidence="1">
    <name type="scientific">Pseudomonas aeruginosa</name>
    <dbReference type="NCBI Taxonomy" id="287"/>
    <lineage>
        <taxon>Bacteria</taxon>
        <taxon>Pseudomonadati</taxon>
        <taxon>Pseudomonadota</taxon>
        <taxon>Gammaproteobacteria</taxon>
        <taxon>Pseudomonadales</taxon>
        <taxon>Pseudomonadaceae</taxon>
        <taxon>Pseudomonas</taxon>
    </lineage>
</organism>
<dbReference type="EMBL" id="MN894888">
    <property type="protein sequence ID" value="QLG05159.1"/>
    <property type="molecule type" value="Genomic_DNA"/>
</dbReference>
<geneLocation type="plasmid" evidence="1">
    <name>pSE5369-VIM</name>
</geneLocation>
<reference evidence="1" key="1">
    <citation type="submission" date="2019-12" db="EMBL/GenBank/DDBJ databases">
        <title>Compelete sequence of pSE5369-VIM.</title>
        <authorList>
            <person name="Zhou D."/>
        </authorList>
    </citation>
    <scope>NUCLEOTIDE SEQUENCE</scope>
    <source>
        <strain evidence="1">SE5369</strain>
        <plasmid evidence="1">pSE5369-VIM</plasmid>
    </source>
</reference>
<proteinExistence type="predicted"/>
<keyword evidence="1" id="KW-0413">Isomerase</keyword>
<dbReference type="EC" id="5.1.3.2" evidence="1"/>
<dbReference type="EMBL" id="MN894888">
    <property type="protein sequence ID" value="QLG05311.1"/>
    <property type="molecule type" value="Genomic_DNA"/>
</dbReference>
<keyword evidence="1" id="KW-0614">Plasmid</keyword>
<protein>
    <submittedName>
        <fullName evidence="1">UDP-glucose 4-epimerase</fullName>
        <ecNumber evidence="1">5.1.3.2</ecNumber>
    </submittedName>
</protein>
<dbReference type="GO" id="GO:0003978">
    <property type="term" value="F:UDP-glucose 4-epimerase activity"/>
    <property type="evidence" value="ECO:0007669"/>
    <property type="project" value="UniProtKB-EC"/>
</dbReference>
<accession>A0A7S5YC37</accession>
<sequence>MPGQMRADWVAGWRGIRTLGFEFQEASHTTEIQQHVG</sequence>